<dbReference type="Pfam" id="PF01978">
    <property type="entry name" value="TrmB"/>
    <property type="match status" value="1"/>
</dbReference>
<gene>
    <name evidence="2" type="ORF">I2501_16850</name>
</gene>
<dbReference type="RefSeq" id="WP_196194864.1">
    <property type="nucleotide sequence ID" value="NZ_JADPRT010000006.1"/>
</dbReference>
<keyword evidence="3" id="KW-1185">Reference proteome</keyword>
<sequence length="280" mass="30156">MSLTVPSVLAEGPAERALESLGLPPYAARVYAALARVAQATAAELSEEARVPRQRVYDVLESLIDQGLVTKGPAKPAVFHAVDPLDASAVLLGAQRENLVRLESIAADLVADLRRAWQCARAAARRAGRRDTKSADTSGDSGRITMARMEHWRDYAMHSVLATARPPFEGLGDPDWIRRVRTLTRSGGTVRCIYHSDLLDDPALVRQAAAYAAAGEEARITDGVETRMILTDSARALLTLPGADRASATGPVLMIDLPPAVEELAESFTRLWDHATPFAA</sequence>
<evidence type="ECO:0000259" key="1">
    <source>
        <dbReference type="Pfam" id="PF01978"/>
    </source>
</evidence>
<organism evidence="2 3">
    <name type="scientific">Streptacidiphilus fuscans</name>
    <dbReference type="NCBI Taxonomy" id="2789292"/>
    <lineage>
        <taxon>Bacteria</taxon>
        <taxon>Bacillati</taxon>
        <taxon>Actinomycetota</taxon>
        <taxon>Actinomycetes</taxon>
        <taxon>Kitasatosporales</taxon>
        <taxon>Streptomycetaceae</taxon>
        <taxon>Streptacidiphilus</taxon>
    </lineage>
</organism>
<accession>A0A931FFD2</accession>
<dbReference type="EMBL" id="JADPRT010000006">
    <property type="protein sequence ID" value="MBF9069696.1"/>
    <property type="molecule type" value="Genomic_DNA"/>
</dbReference>
<dbReference type="AlphaFoldDB" id="A0A931FFD2"/>
<dbReference type="Proteomes" id="UP000657385">
    <property type="component" value="Unassembled WGS sequence"/>
</dbReference>
<comment type="caution">
    <text evidence="2">The sequence shown here is derived from an EMBL/GenBank/DDBJ whole genome shotgun (WGS) entry which is preliminary data.</text>
</comment>
<dbReference type="PANTHER" id="PTHR34293">
    <property type="entry name" value="HTH-TYPE TRANSCRIPTIONAL REGULATOR TRMBL2"/>
    <property type="match status" value="1"/>
</dbReference>
<reference evidence="2" key="1">
    <citation type="submission" date="2020-11" db="EMBL/GenBank/DDBJ databases">
        <title>Isolation and identification of active actinomycetes.</title>
        <authorList>
            <person name="Yu B."/>
        </authorList>
    </citation>
    <scope>NUCLEOTIDE SEQUENCE</scope>
    <source>
        <strain evidence="2">NEAU-YB345</strain>
    </source>
</reference>
<dbReference type="InterPro" id="IPR036390">
    <property type="entry name" value="WH_DNA-bd_sf"/>
</dbReference>
<dbReference type="PANTHER" id="PTHR34293:SF1">
    <property type="entry name" value="HTH-TYPE TRANSCRIPTIONAL REGULATOR TRMBL2"/>
    <property type="match status" value="1"/>
</dbReference>
<dbReference type="InterPro" id="IPR036388">
    <property type="entry name" value="WH-like_DNA-bd_sf"/>
</dbReference>
<evidence type="ECO:0000313" key="3">
    <source>
        <dbReference type="Proteomes" id="UP000657385"/>
    </source>
</evidence>
<proteinExistence type="predicted"/>
<dbReference type="Gene3D" id="1.10.10.10">
    <property type="entry name" value="Winged helix-like DNA-binding domain superfamily/Winged helix DNA-binding domain"/>
    <property type="match status" value="1"/>
</dbReference>
<dbReference type="InterPro" id="IPR002831">
    <property type="entry name" value="Tscrpt_reg_TrmB_N"/>
</dbReference>
<feature type="domain" description="Transcription regulator TrmB N-terminal" evidence="1">
    <location>
        <begin position="18"/>
        <end position="84"/>
    </location>
</feature>
<evidence type="ECO:0000313" key="2">
    <source>
        <dbReference type="EMBL" id="MBF9069696.1"/>
    </source>
</evidence>
<name>A0A931FFD2_9ACTN</name>
<dbReference type="InterPro" id="IPR051797">
    <property type="entry name" value="TrmB-like"/>
</dbReference>
<dbReference type="SUPFAM" id="SSF46785">
    <property type="entry name" value="Winged helix' DNA-binding domain"/>
    <property type="match status" value="1"/>
</dbReference>
<protein>
    <submittedName>
        <fullName evidence="2">TrmB family transcriptional regulator</fullName>
    </submittedName>
</protein>